<gene>
    <name evidence="1" type="ORF">G7043_25720</name>
</gene>
<sequence>MPHTPEDTAVFARRLRLATGFLASERGWVLEHLTALGLPLRSFRDDQIELEISLKDRQGPEQRLTLECWIDRRPRLHLVATSSERDLPTALSEVCIELIRQIYEARTRTDPRSNRALRLVPELPKHE</sequence>
<name>A0A7C9RUA5_9PSEU</name>
<evidence type="ECO:0000313" key="1">
    <source>
        <dbReference type="EMBL" id="NGY62326.1"/>
    </source>
</evidence>
<dbReference type="Proteomes" id="UP000481360">
    <property type="component" value="Unassembled WGS sequence"/>
</dbReference>
<organism evidence="1 2">
    <name type="scientific">Lentzea alba</name>
    <dbReference type="NCBI Taxonomy" id="2714351"/>
    <lineage>
        <taxon>Bacteria</taxon>
        <taxon>Bacillati</taxon>
        <taxon>Actinomycetota</taxon>
        <taxon>Actinomycetes</taxon>
        <taxon>Pseudonocardiales</taxon>
        <taxon>Pseudonocardiaceae</taxon>
        <taxon>Lentzea</taxon>
    </lineage>
</organism>
<protein>
    <submittedName>
        <fullName evidence="1">HPF/RaiA family ribosome-associated protein</fullName>
    </submittedName>
</protein>
<accession>A0A7C9RUA5</accession>
<proteinExistence type="predicted"/>
<reference evidence="1 2" key="1">
    <citation type="submission" date="2020-03" db="EMBL/GenBank/DDBJ databases">
        <title>Isolation and identification of active actinomycetes.</title>
        <authorList>
            <person name="Sun X."/>
        </authorList>
    </citation>
    <scope>NUCLEOTIDE SEQUENCE [LARGE SCALE GENOMIC DNA]</scope>
    <source>
        <strain evidence="1 2">NEAU-D13</strain>
    </source>
</reference>
<evidence type="ECO:0000313" key="2">
    <source>
        <dbReference type="Proteomes" id="UP000481360"/>
    </source>
</evidence>
<dbReference type="AlphaFoldDB" id="A0A7C9RUA5"/>
<dbReference type="EMBL" id="JAAMPJ010000007">
    <property type="protein sequence ID" value="NGY62326.1"/>
    <property type="molecule type" value="Genomic_DNA"/>
</dbReference>
<keyword evidence="2" id="KW-1185">Reference proteome</keyword>
<comment type="caution">
    <text evidence="1">The sequence shown here is derived from an EMBL/GenBank/DDBJ whole genome shotgun (WGS) entry which is preliminary data.</text>
</comment>